<dbReference type="EMBL" id="REGN01001708">
    <property type="protein sequence ID" value="RNA33025.1"/>
    <property type="molecule type" value="Genomic_DNA"/>
</dbReference>
<gene>
    <name evidence="1" type="ORF">BpHYR1_025531</name>
</gene>
<evidence type="ECO:0000313" key="2">
    <source>
        <dbReference type="Proteomes" id="UP000276133"/>
    </source>
</evidence>
<reference evidence="1 2" key="1">
    <citation type="journal article" date="2018" name="Sci. Rep.">
        <title>Genomic signatures of local adaptation to the degree of environmental predictability in rotifers.</title>
        <authorList>
            <person name="Franch-Gras L."/>
            <person name="Hahn C."/>
            <person name="Garcia-Roger E.M."/>
            <person name="Carmona M.J."/>
            <person name="Serra M."/>
            <person name="Gomez A."/>
        </authorList>
    </citation>
    <scope>NUCLEOTIDE SEQUENCE [LARGE SCALE GENOMIC DNA]</scope>
    <source>
        <strain evidence="1">HYR1</strain>
    </source>
</reference>
<accession>A0A3M7SBJ0</accession>
<organism evidence="1 2">
    <name type="scientific">Brachionus plicatilis</name>
    <name type="common">Marine rotifer</name>
    <name type="synonym">Brachionus muelleri</name>
    <dbReference type="NCBI Taxonomy" id="10195"/>
    <lineage>
        <taxon>Eukaryota</taxon>
        <taxon>Metazoa</taxon>
        <taxon>Spiralia</taxon>
        <taxon>Gnathifera</taxon>
        <taxon>Rotifera</taxon>
        <taxon>Eurotatoria</taxon>
        <taxon>Monogononta</taxon>
        <taxon>Pseudotrocha</taxon>
        <taxon>Ploima</taxon>
        <taxon>Brachionidae</taxon>
        <taxon>Brachionus</taxon>
    </lineage>
</organism>
<dbReference type="AlphaFoldDB" id="A0A3M7SBJ0"/>
<protein>
    <submittedName>
        <fullName evidence="1">Uncharacterized protein</fullName>
    </submittedName>
</protein>
<proteinExistence type="predicted"/>
<keyword evidence="2" id="KW-1185">Reference proteome</keyword>
<comment type="caution">
    <text evidence="1">The sequence shown here is derived from an EMBL/GenBank/DDBJ whole genome shotgun (WGS) entry which is preliminary data.</text>
</comment>
<sequence>MKIPDRTDNIAATPASTKYTPVKKFEQKLHVGLVISERGISEQLYEKLYECENPANVPELKIFGPF</sequence>
<name>A0A3M7SBJ0_BRAPC</name>
<dbReference type="Proteomes" id="UP000276133">
    <property type="component" value="Unassembled WGS sequence"/>
</dbReference>
<evidence type="ECO:0000313" key="1">
    <source>
        <dbReference type="EMBL" id="RNA33025.1"/>
    </source>
</evidence>